<organism evidence="2 3">
    <name type="scientific">Corchorus capsularis</name>
    <name type="common">Jute</name>
    <dbReference type="NCBI Taxonomy" id="210143"/>
    <lineage>
        <taxon>Eukaryota</taxon>
        <taxon>Viridiplantae</taxon>
        <taxon>Streptophyta</taxon>
        <taxon>Embryophyta</taxon>
        <taxon>Tracheophyta</taxon>
        <taxon>Spermatophyta</taxon>
        <taxon>Magnoliopsida</taxon>
        <taxon>eudicotyledons</taxon>
        <taxon>Gunneridae</taxon>
        <taxon>Pentapetalae</taxon>
        <taxon>rosids</taxon>
        <taxon>malvids</taxon>
        <taxon>Malvales</taxon>
        <taxon>Malvaceae</taxon>
        <taxon>Grewioideae</taxon>
        <taxon>Apeibeae</taxon>
        <taxon>Corchorus</taxon>
    </lineage>
</organism>
<protein>
    <submittedName>
        <fullName evidence="2">Uncharacterized protein</fullName>
    </submittedName>
</protein>
<dbReference type="EMBL" id="AWWV01008653">
    <property type="protein sequence ID" value="OMO89567.1"/>
    <property type="molecule type" value="Genomic_DNA"/>
</dbReference>
<gene>
    <name evidence="2" type="ORF">CCACVL1_07768</name>
</gene>
<comment type="caution">
    <text evidence="2">The sequence shown here is derived from an EMBL/GenBank/DDBJ whole genome shotgun (WGS) entry which is preliminary data.</text>
</comment>
<evidence type="ECO:0000256" key="1">
    <source>
        <dbReference type="SAM" id="MobiDB-lite"/>
    </source>
</evidence>
<evidence type="ECO:0000313" key="2">
    <source>
        <dbReference type="EMBL" id="OMO89567.1"/>
    </source>
</evidence>
<sequence>MAPRPSTSLVAITSPTKATF</sequence>
<keyword evidence="3" id="KW-1185">Reference proteome</keyword>
<accession>A0A1R3J414</accession>
<feature type="region of interest" description="Disordered" evidence="1">
    <location>
        <begin position="1"/>
        <end position="20"/>
    </location>
</feature>
<dbReference type="Proteomes" id="UP000188268">
    <property type="component" value="Unassembled WGS sequence"/>
</dbReference>
<reference evidence="2 3" key="1">
    <citation type="submission" date="2013-09" db="EMBL/GenBank/DDBJ databases">
        <title>Corchorus capsularis genome sequencing.</title>
        <authorList>
            <person name="Alam M."/>
            <person name="Haque M.S."/>
            <person name="Islam M.S."/>
            <person name="Emdad E.M."/>
            <person name="Islam M.M."/>
            <person name="Ahmed B."/>
            <person name="Halim A."/>
            <person name="Hossen Q.M.M."/>
            <person name="Hossain M.Z."/>
            <person name="Ahmed R."/>
            <person name="Khan M.M."/>
            <person name="Islam R."/>
            <person name="Rashid M.M."/>
            <person name="Khan S.A."/>
            <person name="Rahman M.S."/>
            <person name="Alam M."/>
        </authorList>
    </citation>
    <scope>NUCLEOTIDE SEQUENCE [LARGE SCALE GENOMIC DNA]</scope>
    <source>
        <strain evidence="3">cv. CVL-1</strain>
        <tissue evidence="2">Whole seedling</tissue>
    </source>
</reference>
<proteinExistence type="predicted"/>
<evidence type="ECO:0000313" key="3">
    <source>
        <dbReference type="Proteomes" id="UP000188268"/>
    </source>
</evidence>
<dbReference type="AlphaFoldDB" id="A0A1R3J414"/>
<name>A0A1R3J414_COCAP</name>